<organism evidence="11 12">
    <name type="scientific">Methanobacterium paludis (strain DSM 25820 / JCM 18151 / SWAN1)</name>
    <dbReference type="NCBI Taxonomy" id="868131"/>
    <lineage>
        <taxon>Archaea</taxon>
        <taxon>Methanobacteriati</taxon>
        <taxon>Methanobacteriota</taxon>
        <taxon>Methanomada group</taxon>
        <taxon>Methanobacteria</taxon>
        <taxon>Methanobacteriales</taxon>
        <taxon>Methanobacteriaceae</taxon>
        <taxon>Methanobacterium</taxon>
    </lineage>
</organism>
<keyword evidence="5 9" id="KW-0408">Iron</keyword>
<dbReference type="GeneID" id="10668918"/>
<evidence type="ECO:0000256" key="3">
    <source>
        <dbReference type="ARBA" id="ARBA00022801"/>
    </source>
</evidence>
<sequence length="184" mass="22291">MIRKNDECEKEMISSNTQKHPRIRGTQINYYFICKTKLWLFSHNIQMEQESENVSMGKLLHKKTYGREKKDVTIDNLISVDFIRRGEYLELHEVKKTPKMEDAHRYQLLYYIYYLKHEKGIEKIKGSIDYPKMRKKEAVELDETEEVRLKEILDDIELIIRGNVPEPEKMKICRRCAYYEFCWV</sequence>
<evidence type="ECO:0000256" key="2">
    <source>
        <dbReference type="ARBA" id="ARBA00022723"/>
    </source>
</evidence>
<dbReference type="InterPro" id="IPR011604">
    <property type="entry name" value="PDDEXK-like_dom_sf"/>
</dbReference>
<dbReference type="PANTHER" id="PTHR37168">
    <property type="entry name" value="CRISPR-ASSOCIATED EXONUCLEASE CAS4"/>
    <property type="match status" value="1"/>
</dbReference>
<feature type="domain" description="DUF83" evidence="10">
    <location>
        <begin position="25"/>
        <end position="183"/>
    </location>
</feature>
<dbReference type="AlphaFoldDB" id="F6D793"/>
<dbReference type="InterPro" id="IPR022765">
    <property type="entry name" value="Dna2/Cas4_DUF83"/>
</dbReference>
<keyword evidence="6 9" id="KW-0411">Iron-sulfur</keyword>
<dbReference type="Gene3D" id="3.90.320.10">
    <property type="match status" value="1"/>
</dbReference>
<keyword evidence="7 9" id="KW-0051">Antiviral defense</keyword>
<comment type="cofactor">
    <cofactor evidence="9">
        <name>Mg(2+)</name>
        <dbReference type="ChEBI" id="CHEBI:18420"/>
    </cofactor>
    <cofactor evidence="9">
        <name>Mn(2+)</name>
        <dbReference type="ChEBI" id="CHEBI:29035"/>
    </cofactor>
    <text evidence="9">Mg(2+) or Mn(2+) required for ssDNA cleavage activity.</text>
</comment>
<dbReference type="STRING" id="868131.MSWAN_1413"/>
<keyword evidence="1 9" id="KW-0540">Nuclease</keyword>
<comment type="function">
    <text evidence="9">CRISPR (clustered regularly interspaced short palindromic repeat) is an adaptive immune system that provides protection against mobile genetic elements (viruses, transposable elements and conjugative plasmids). CRISPR clusters contain sequences complementary to antecedent mobile elements and target invading nucleic acids. CRISPR clusters are transcribed and processed into CRISPR RNA (crRNA).</text>
</comment>
<gene>
    <name evidence="11" type="ordered locus">MSWAN_1413</name>
</gene>
<dbReference type="GO" id="GO:0051536">
    <property type="term" value="F:iron-sulfur cluster binding"/>
    <property type="evidence" value="ECO:0007669"/>
    <property type="project" value="UniProtKB-KW"/>
</dbReference>
<keyword evidence="2 9" id="KW-0479">Metal-binding</keyword>
<evidence type="ECO:0000313" key="11">
    <source>
        <dbReference type="EMBL" id="AEG18427.1"/>
    </source>
</evidence>
<dbReference type="EC" id="3.1.12.1" evidence="9"/>
<dbReference type="GO" id="GO:0004527">
    <property type="term" value="F:exonuclease activity"/>
    <property type="evidence" value="ECO:0007669"/>
    <property type="project" value="UniProtKB-KW"/>
</dbReference>
<dbReference type="RefSeq" id="WP_013825928.1">
    <property type="nucleotide sequence ID" value="NC_015574.1"/>
</dbReference>
<dbReference type="InterPro" id="IPR013343">
    <property type="entry name" value="CRISPR-assoc_prot_Cas4"/>
</dbReference>
<dbReference type="NCBIfam" id="TIGR00372">
    <property type="entry name" value="cas4"/>
    <property type="match status" value="1"/>
</dbReference>
<name>F6D793_METPW</name>
<keyword evidence="3 9" id="KW-0378">Hydrolase</keyword>
<reference evidence="11 12" key="1">
    <citation type="journal article" date="2014" name="Int. J. Syst. Evol. Microbiol.">
        <title>Methanobacterium paludis sp. nov. and a novel strain of Methanobacterium lacus isolated from northern peatlands.</title>
        <authorList>
            <person name="Cadillo-Quiroz H."/>
            <person name="Brauer S.L."/>
            <person name="Goodson N."/>
            <person name="Yavitt J.B."/>
            <person name="Zinder S.H."/>
        </authorList>
    </citation>
    <scope>NUCLEOTIDE SEQUENCE [LARGE SCALE GENOMIC DNA]</scope>
    <source>
        <strain evidence="12">DSM 25820 / JCM 18151 / SWAN1</strain>
    </source>
</reference>
<evidence type="ECO:0000256" key="5">
    <source>
        <dbReference type="ARBA" id="ARBA00023004"/>
    </source>
</evidence>
<proteinExistence type="inferred from homology"/>
<keyword evidence="12" id="KW-1185">Reference proteome</keyword>
<evidence type="ECO:0000256" key="1">
    <source>
        <dbReference type="ARBA" id="ARBA00022722"/>
    </source>
</evidence>
<protein>
    <recommendedName>
        <fullName evidence="9">CRISPR-associated exonuclease Cas4</fullName>
        <ecNumber evidence="9">3.1.12.1</ecNumber>
    </recommendedName>
</protein>
<dbReference type="Proteomes" id="UP000009231">
    <property type="component" value="Chromosome"/>
</dbReference>
<evidence type="ECO:0000256" key="9">
    <source>
        <dbReference type="RuleBase" id="RU365022"/>
    </source>
</evidence>
<dbReference type="Pfam" id="PF01930">
    <property type="entry name" value="Cas_Cas4"/>
    <property type="match status" value="1"/>
</dbReference>
<keyword evidence="8 9" id="KW-0464">Manganese</keyword>
<accession>F6D793</accession>
<evidence type="ECO:0000256" key="8">
    <source>
        <dbReference type="ARBA" id="ARBA00023211"/>
    </source>
</evidence>
<dbReference type="eggNOG" id="arCOG00794">
    <property type="taxonomic scope" value="Archaea"/>
</dbReference>
<evidence type="ECO:0000313" key="12">
    <source>
        <dbReference type="Proteomes" id="UP000009231"/>
    </source>
</evidence>
<comment type="similarity">
    <text evidence="9">Belongs to the CRISPR-associated exonuclease Cas4 family.</text>
</comment>
<dbReference type="KEGG" id="mew:MSWAN_1413"/>
<evidence type="ECO:0000256" key="6">
    <source>
        <dbReference type="ARBA" id="ARBA00023014"/>
    </source>
</evidence>
<dbReference type="PANTHER" id="PTHR37168:SF1">
    <property type="entry name" value="CRISPR-ASSOCIATED EXONUCLEASE CAS4"/>
    <property type="match status" value="1"/>
</dbReference>
<dbReference type="GO" id="GO:0046872">
    <property type="term" value="F:metal ion binding"/>
    <property type="evidence" value="ECO:0007669"/>
    <property type="project" value="UniProtKB-KW"/>
</dbReference>
<dbReference type="HOGENOM" id="CLU_133784_0_0_2"/>
<dbReference type="EMBL" id="CP002772">
    <property type="protein sequence ID" value="AEG18427.1"/>
    <property type="molecule type" value="Genomic_DNA"/>
</dbReference>
<evidence type="ECO:0000256" key="7">
    <source>
        <dbReference type="ARBA" id="ARBA00023118"/>
    </source>
</evidence>
<evidence type="ECO:0000256" key="4">
    <source>
        <dbReference type="ARBA" id="ARBA00022839"/>
    </source>
</evidence>
<comment type="cofactor">
    <cofactor evidence="9">
        <name>iron-sulfur cluster</name>
        <dbReference type="ChEBI" id="CHEBI:30408"/>
    </cofactor>
</comment>
<evidence type="ECO:0000259" key="10">
    <source>
        <dbReference type="Pfam" id="PF01930"/>
    </source>
</evidence>
<keyword evidence="4 9" id="KW-0269">Exonuclease</keyword>
<dbReference type="GO" id="GO:0051607">
    <property type="term" value="P:defense response to virus"/>
    <property type="evidence" value="ECO:0007669"/>
    <property type="project" value="UniProtKB-KW"/>
</dbReference>